<dbReference type="Proteomes" id="UP000229307">
    <property type="component" value="Unassembled WGS sequence"/>
</dbReference>
<dbReference type="InterPro" id="IPR017853">
    <property type="entry name" value="GH"/>
</dbReference>
<dbReference type="Gene3D" id="3.40.50.880">
    <property type="match status" value="1"/>
</dbReference>
<dbReference type="Pfam" id="PF14871">
    <property type="entry name" value="GHL6"/>
    <property type="match status" value="1"/>
</dbReference>
<dbReference type="InterPro" id="IPR028212">
    <property type="entry name" value="GHL6"/>
</dbReference>
<evidence type="ECO:0000313" key="1">
    <source>
        <dbReference type="EMBL" id="PIZ14737.1"/>
    </source>
</evidence>
<dbReference type="Gene3D" id="3.20.20.80">
    <property type="entry name" value="Glycosidases"/>
    <property type="match status" value="1"/>
</dbReference>
<accession>A0A2M7S5B6</accession>
<proteinExistence type="predicted"/>
<reference evidence="2" key="1">
    <citation type="submission" date="2017-09" db="EMBL/GenBank/DDBJ databases">
        <title>Depth-based differentiation of microbial function through sediment-hosted aquifers and enrichment of novel symbionts in the deep terrestrial subsurface.</title>
        <authorList>
            <person name="Probst A.J."/>
            <person name="Ladd B."/>
            <person name="Jarett J.K."/>
            <person name="Geller-Mcgrath D.E."/>
            <person name="Sieber C.M.K."/>
            <person name="Emerson J.B."/>
            <person name="Anantharaman K."/>
            <person name="Thomas B.C."/>
            <person name="Malmstrom R."/>
            <person name="Stieglmeier M."/>
            <person name="Klingl A."/>
            <person name="Woyke T."/>
            <person name="Ryan C.M."/>
            <person name="Banfield J.F."/>
        </authorList>
    </citation>
    <scope>NUCLEOTIDE SEQUENCE [LARGE SCALE GENOMIC DNA]</scope>
</reference>
<evidence type="ECO:0000313" key="2">
    <source>
        <dbReference type="Proteomes" id="UP000229307"/>
    </source>
</evidence>
<dbReference type="CDD" id="cd03143">
    <property type="entry name" value="A4_beta-galactosidase_middle_domain"/>
    <property type="match status" value="1"/>
</dbReference>
<gene>
    <name evidence="1" type="ORF">COY52_11175</name>
</gene>
<dbReference type="SUPFAM" id="SSF51445">
    <property type="entry name" value="(Trans)glycosidases"/>
    <property type="match status" value="1"/>
</dbReference>
<evidence type="ECO:0008006" key="3">
    <source>
        <dbReference type="Google" id="ProtNLM"/>
    </source>
</evidence>
<dbReference type="InterPro" id="IPR029062">
    <property type="entry name" value="Class_I_gatase-like"/>
</dbReference>
<dbReference type="AlphaFoldDB" id="A0A2M7S5B6"/>
<sequence length="677" mass="77012">MARKVITPAQICEQRLRWVHLDFHTSELIKDVGTEFDPDEFGSTLNKARVNLITLFGKCHHGMSYYPTKTGTMHPGLKFDLLGKQIKACRKYNIATPVYVSVKVDVHMGRQNLGWVNRTKDGRPWCPSPMEAAWYNMCMNNPEYYKYVEDQAVEIMKRYDPEGIWFDMCYPAPYPGCFCQRCLERMDKEGFDRNDDAKHWDMEYRIIREYTRELAKAVRRIKPNAMLFFNSRVTPNVRNELDVLTHLEIESLPTVPGWGYLFFPFMARMCRTLNRRYVGQTARFHKSWGDFGGLKTEDQLEYEMGAILGAGAGMGIGDQLHPRGKLNKGVYEIVGATYKKLEEREPWCVGAKAIAEIAVLMLPDKPDASVEIGSPWEGMLFNDSRFGAGAMLQELKHQWNVESTEGNFDQYKVLVLPDKGACGPALRKKLSAFLLKGGSVILSHEATLDKNTGKFACPGIGAKYVKPCEFIPSFMKLDTALGKGLVQTPWAMYEESSLVKKTAGGAKSMGNVCSSYFNRDYRHFCSHFQSPPDKTLPYPVAVQKGRVIYIYGSIFKGYHLHGYHAYKTIFANALNMLLKEPLIRANAPASMEIDVLKQKGRLVVHLVNFQPQRRHGIMEYIETIYPVRDVLLHIRTAKKPSRVYLAPQEIDIPFEMAGNCAVVSVPEVRGHQMVVLE</sequence>
<protein>
    <recommendedName>
        <fullName evidence="3">Beta-galactosidase trimerisation domain-containing protein</fullName>
    </recommendedName>
</protein>
<name>A0A2M7S5B6_9BACT</name>
<dbReference type="EMBL" id="PFMR01000309">
    <property type="protein sequence ID" value="PIZ14737.1"/>
    <property type="molecule type" value="Genomic_DNA"/>
</dbReference>
<organism evidence="1 2">
    <name type="scientific">Candidatus Desantisbacteria bacterium CG_4_10_14_0_8_um_filter_48_22</name>
    <dbReference type="NCBI Taxonomy" id="1974543"/>
    <lineage>
        <taxon>Bacteria</taxon>
        <taxon>Candidatus Desantisiibacteriota</taxon>
    </lineage>
</organism>
<comment type="caution">
    <text evidence="1">The sequence shown here is derived from an EMBL/GenBank/DDBJ whole genome shotgun (WGS) entry which is preliminary data.</text>
</comment>